<keyword evidence="2 5" id="KW-0812">Transmembrane</keyword>
<dbReference type="InterPro" id="IPR002523">
    <property type="entry name" value="MgTranspt_CorA/ZnTranspt_ZntB"/>
</dbReference>
<dbReference type="SUPFAM" id="SSF144083">
    <property type="entry name" value="Magnesium transport protein CorA, transmembrane region"/>
    <property type="match status" value="1"/>
</dbReference>
<dbReference type="Proteomes" id="UP000054516">
    <property type="component" value="Unassembled WGS sequence"/>
</dbReference>
<keyword evidence="3 5" id="KW-1133">Transmembrane helix</keyword>
<feature type="transmembrane region" description="Helical" evidence="5">
    <location>
        <begin position="343"/>
        <end position="363"/>
    </location>
</feature>
<evidence type="ECO:0000313" key="7">
    <source>
        <dbReference type="Proteomes" id="UP000054516"/>
    </source>
</evidence>
<comment type="subcellular location">
    <subcellularLocation>
        <location evidence="1">Membrane</location>
        <topology evidence="1">Multi-pass membrane protein</topology>
    </subcellularLocation>
</comment>
<sequence>MSNSISPDATYPYIAYLKKERKYEGWMECLKRDIDGSNSHFILDITASGVRTLWPTETQAPALSIDLEKKKLTHGTRLIVFEPSCLRYVQDSAGIVYDIDPKFFRAAVLSCDQDGYYIEVRHGVPEFLVGGRPQHLDLGYGWVAVIHRRNDCNIVLVSTPKMRSPELAQHWCDGMKHLYRDHVEFFYIYLETVCHYHDTFYKQVHENPLLLLLPVLDIHAVYLYDGLSIADGLFREGRKNRHENPGLVEKAWSELRMMKHDGIRPLHCIKQYDSDHGNGKVRKFKEYRDLTKRFGYIDKEINRMEALARDYLQHHIGMFGLDESRASIKQAKVALEESKRTKLVTVLAIFFVPISLSTSIFGMNIHELNENGQSLWVFILTTVVVTTATMMLWGFMYQFQQYNSLPRDNARQERQPWRCVDV</sequence>
<dbReference type="OrthoDB" id="3231000at2759"/>
<dbReference type="STRING" id="77044.A0A1S7UIQ8"/>
<evidence type="ECO:0000313" key="6">
    <source>
        <dbReference type="EMBL" id="GAP83104.2"/>
    </source>
</evidence>
<dbReference type="EMBL" id="DF977449">
    <property type="protein sequence ID" value="GAP83104.2"/>
    <property type="molecule type" value="Genomic_DNA"/>
</dbReference>
<evidence type="ECO:0000256" key="5">
    <source>
        <dbReference type="SAM" id="Phobius"/>
    </source>
</evidence>
<dbReference type="InterPro" id="IPR045863">
    <property type="entry name" value="CorA_TM1_TM2"/>
</dbReference>
<protein>
    <submittedName>
        <fullName evidence="6">Putative magnesium transport protein transmembrane region</fullName>
    </submittedName>
</protein>
<dbReference type="Gene3D" id="1.20.58.340">
    <property type="entry name" value="Magnesium transport protein CorA, transmembrane region"/>
    <property type="match status" value="1"/>
</dbReference>
<feature type="transmembrane region" description="Helical" evidence="5">
    <location>
        <begin position="375"/>
        <end position="397"/>
    </location>
</feature>
<dbReference type="AlphaFoldDB" id="A0A1S7UIQ8"/>
<evidence type="ECO:0000256" key="1">
    <source>
        <dbReference type="ARBA" id="ARBA00004141"/>
    </source>
</evidence>
<name>A0A1S7UIQ8_ROSNE</name>
<accession>A0A1S7UIQ8</accession>
<evidence type="ECO:0000256" key="3">
    <source>
        <dbReference type="ARBA" id="ARBA00022989"/>
    </source>
</evidence>
<keyword evidence="4 5" id="KW-0472">Membrane</keyword>
<dbReference type="GO" id="GO:0046873">
    <property type="term" value="F:metal ion transmembrane transporter activity"/>
    <property type="evidence" value="ECO:0007669"/>
    <property type="project" value="InterPro"/>
</dbReference>
<dbReference type="Pfam" id="PF01544">
    <property type="entry name" value="CorA"/>
    <property type="match status" value="1"/>
</dbReference>
<evidence type="ECO:0000256" key="4">
    <source>
        <dbReference type="ARBA" id="ARBA00023136"/>
    </source>
</evidence>
<reference evidence="6" key="1">
    <citation type="submission" date="2016-03" db="EMBL/GenBank/DDBJ databases">
        <title>Draft genome sequence of Rosellinia necatrix.</title>
        <authorList>
            <person name="Kanematsu S."/>
        </authorList>
    </citation>
    <scope>NUCLEOTIDE SEQUENCE [LARGE SCALE GENOMIC DNA]</scope>
    <source>
        <strain evidence="6">W97</strain>
    </source>
</reference>
<dbReference type="GO" id="GO:0016020">
    <property type="term" value="C:membrane"/>
    <property type="evidence" value="ECO:0007669"/>
    <property type="project" value="UniProtKB-SubCell"/>
</dbReference>
<proteinExistence type="predicted"/>
<keyword evidence="7" id="KW-1185">Reference proteome</keyword>
<evidence type="ECO:0000256" key="2">
    <source>
        <dbReference type="ARBA" id="ARBA00022692"/>
    </source>
</evidence>
<organism evidence="6">
    <name type="scientific">Rosellinia necatrix</name>
    <name type="common">White root-rot fungus</name>
    <dbReference type="NCBI Taxonomy" id="77044"/>
    <lineage>
        <taxon>Eukaryota</taxon>
        <taxon>Fungi</taxon>
        <taxon>Dikarya</taxon>
        <taxon>Ascomycota</taxon>
        <taxon>Pezizomycotina</taxon>
        <taxon>Sordariomycetes</taxon>
        <taxon>Xylariomycetidae</taxon>
        <taxon>Xylariales</taxon>
        <taxon>Xylariaceae</taxon>
        <taxon>Rosellinia</taxon>
    </lineage>
</organism>
<gene>
    <name evidence="6" type="ORF">SAMD00023353_0401030</name>
</gene>